<dbReference type="SUPFAM" id="SSF52540">
    <property type="entry name" value="P-loop containing nucleoside triphosphate hydrolases"/>
    <property type="match status" value="1"/>
</dbReference>
<evidence type="ECO:0000256" key="2">
    <source>
        <dbReference type="ARBA" id="ARBA00022741"/>
    </source>
</evidence>
<dbReference type="Proteomes" id="UP000298787">
    <property type="component" value="Chromosome 16"/>
</dbReference>
<organism evidence="5 6">
    <name type="scientific">Collichthys lucidus</name>
    <name type="common">Big head croaker</name>
    <name type="synonym">Sciaena lucida</name>
    <dbReference type="NCBI Taxonomy" id="240159"/>
    <lineage>
        <taxon>Eukaryota</taxon>
        <taxon>Metazoa</taxon>
        <taxon>Chordata</taxon>
        <taxon>Craniata</taxon>
        <taxon>Vertebrata</taxon>
        <taxon>Euteleostomi</taxon>
        <taxon>Actinopterygii</taxon>
        <taxon>Neopterygii</taxon>
        <taxon>Teleostei</taxon>
        <taxon>Neoteleostei</taxon>
        <taxon>Acanthomorphata</taxon>
        <taxon>Eupercaria</taxon>
        <taxon>Sciaenidae</taxon>
        <taxon>Collichthys</taxon>
    </lineage>
</organism>
<keyword evidence="6" id="KW-1185">Reference proteome</keyword>
<protein>
    <recommendedName>
        <fullName evidence="4">AIG1-type G domain-containing protein</fullName>
    </recommendedName>
</protein>
<dbReference type="AlphaFoldDB" id="A0A4V6XYW3"/>
<evidence type="ECO:0000256" key="1">
    <source>
        <dbReference type="ARBA" id="ARBA00008535"/>
    </source>
</evidence>
<reference evidence="5 6" key="1">
    <citation type="submission" date="2019-01" db="EMBL/GenBank/DDBJ databases">
        <title>Genome Assembly of Collichthys lucidus.</title>
        <authorList>
            <person name="Cai M."/>
            <person name="Xiao S."/>
        </authorList>
    </citation>
    <scope>NUCLEOTIDE SEQUENCE [LARGE SCALE GENOMIC DNA]</scope>
    <source>
        <strain evidence="5">JT15FE1705JMU</strain>
        <tissue evidence="5">Muscle</tissue>
    </source>
</reference>
<dbReference type="GO" id="GO:0005525">
    <property type="term" value="F:GTP binding"/>
    <property type="evidence" value="ECO:0007669"/>
    <property type="project" value="UniProtKB-KW"/>
</dbReference>
<comment type="similarity">
    <text evidence="1">Belongs to the TRAFAC class TrmE-Era-EngA-EngB-Septin-like GTPase superfamily. AIG1/Toc34/Toc159-like paraseptin GTPase family. IAN subfamily.</text>
</comment>
<keyword evidence="2" id="KW-0547">Nucleotide-binding</keyword>
<proteinExistence type="inferred from homology"/>
<evidence type="ECO:0000259" key="4">
    <source>
        <dbReference type="Pfam" id="PF04548"/>
    </source>
</evidence>
<dbReference type="Gene3D" id="3.40.50.300">
    <property type="entry name" value="P-loop containing nucleotide triphosphate hydrolases"/>
    <property type="match status" value="1"/>
</dbReference>
<gene>
    <name evidence="5" type="ORF">D9C73_019131</name>
</gene>
<accession>A0A4V6XYW3</accession>
<evidence type="ECO:0000256" key="3">
    <source>
        <dbReference type="ARBA" id="ARBA00023134"/>
    </source>
</evidence>
<dbReference type="InterPro" id="IPR006703">
    <property type="entry name" value="G_AIG1"/>
</dbReference>
<keyword evidence="3" id="KW-0342">GTP-binding</keyword>
<dbReference type="PANTHER" id="PTHR10903:SF170">
    <property type="entry name" value="GTPASE IMAP FAMILY MEMBER 7"/>
    <property type="match status" value="1"/>
</dbReference>
<evidence type="ECO:0000313" key="5">
    <source>
        <dbReference type="EMBL" id="TKS84102.1"/>
    </source>
</evidence>
<dbReference type="PANTHER" id="PTHR10903">
    <property type="entry name" value="GTPASE, IMAP FAMILY MEMBER-RELATED"/>
    <property type="match status" value="1"/>
</dbReference>
<dbReference type="InterPro" id="IPR027417">
    <property type="entry name" value="P-loop_NTPase"/>
</dbReference>
<dbReference type="Pfam" id="PF04548">
    <property type="entry name" value="AIG1"/>
    <property type="match status" value="1"/>
</dbReference>
<dbReference type="InterPro" id="IPR045058">
    <property type="entry name" value="GIMA/IAN/Toc"/>
</dbReference>
<sequence length="188" mass="20405">MALSYPGPNLFILADNSQEENVVAQISKLQGLFGEGVTAHLVVMVPDIERFSSLSHLKELFRTRMAIANENLANECKSGVLVIIHSCNITDEVFDNIFIVVLLGLTGTGKSESANTILTAGNPNPGLVQLFKSEPSSMTVTMHCEVRITEQPFGGKVRLVDTPDFFHDKVKNSQVQECGRSSVGKGDV</sequence>
<evidence type="ECO:0000313" key="6">
    <source>
        <dbReference type="Proteomes" id="UP000298787"/>
    </source>
</evidence>
<dbReference type="EMBL" id="CM014093">
    <property type="protein sequence ID" value="TKS84102.1"/>
    <property type="molecule type" value="Genomic_DNA"/>
</dbReference>
<feature type="domain" description="AIG1-type G" evidence="4">
    <location>
        <begin position="100"/>
        <end position="176"/>
    </location>
</feature>
<name>A0A4V6XYW3_COLLU</name>